<proteinExistence type="predicted"/>
<evidence type="ECO:0000313" key="3">
    <source>
        <dbReference type="Proteomes" id="UP000050424"/>
    </source>
</evidence>
<sequence length="296" mass="32408">MDASPELFVTLPNKVRLCYQTFGNPTDPAVIFIAGHGGSLLEWNEDMLRLFSPAPSRRYLIRFDARDTGLSTEFPVPAGYDLSDMAGDVDGLIAHLGLSSKGVHLVGASMGGPIAYILAARNPQQVRSLTLLYASPGASEELPLKPLMDLPMPPMGFGDMKREYVKFNMAQYDALVTQPNAEDRAEYEALVTRVTEREMRAGTLYSKGPNHGAAGFAPRPGVEILKDVTSPSTVIQAAHDQFFGVEHGEALAKGLPNSEYVLLEDVGHELPRRIWGRLAEVLLQTWKRGDDAWVAE</sequence>
<dbReference type="SUPFAM" id="SSF53474">
    <property type="entry name" value="alpha/beta-Hydrolases"/>
    <property type="match status" value="1"/>
</dbReference>
<dbReference type="Pfam" id="PF00561">
    <property type="entry name" value="Abhydrolase_1"/>
    <property type="match status" value="1"/>
</dbReference>
<organism evidence="2 3">
    <name type="scientific">Neonectria ditissima</name>
    <dbReference type="NCBI Taxonomy" id="78410"/>
    <lineage>
        <taxon>Eukaryota</taxon>
        <taxon>Fungi</taxon>
        <taxon>Dikarya</taxon>
        <taxon>Ascomycota</taxon>
        <taxon>Pezizomycotina</taxon>
        <taxon>Sordariomycetes</taxon>
        <taxon>Hypocreomycetidae</taxon>
        <taxon>Hypocreales</taxon>
        <taxon>Nectriaceae</taxon>
        <taxon>Neonectria</taxon>
    </lineage>
</organism>
<dbReference type="InterPro" id="IPR050471">
    <property type="entry name" value="AB_hydrolase"/>
</dbReference>
<dbReference type="OrthoDB" id="190201at2759"/>
<dbReference type="Gene3D" id="3.40.50.1820">
    <property type="entry name" value="alpha/beta hydrolase"/>
    <property type="match status" value="1"/>
</dbReference>
<dbReference type="Proteomes" id="UP000050424">
    <property type="component" value="Unassembled WGS sequence"/>
</dbReference>
<protein>
    <recommendedName>
        <fullName evidence="1">AB hydrolase-1 domain-containing protein</fullName>
    </recommendedName>
</protein>
<dbReference type="STRING" id="78410.A0A0P7BG04"/>
<dbReference type="InterPro" id="IPR029058">
    <property type="entry name" value="AB_hydrolase_fold"/>
</dbReference>
<accession>A0A0P7BG04</accession>
<keyword evidence="3" id="KW-1185">Reference proteome</keyword>
<feature type="domain" description="AB hydrolase-1" evidence="1">
    <location>
        <begin position="28"/>
        <end position="269"/>
    </location>
</feature>
<evidence type="ECO:0000259" key="1">
    <source>
        <dbReference type="Pfam" id="PF00561"/>
    </source>
</evidence>
<name>A0A0P7BG04_9HYPO</name>
<dbReference type="InterPro" id="IPR000073">
    <property type="entry name" value="AB_hydrolase_1"/>
</dbReference>
<dbReference type="PANTHER" id="PTHR43433:SF5">
    <property type="entry name" value="AB HYDROLASE-1 DOMAIN-CONTAINING PROTEIN"/>
    <property type="match status" value="1"/>
</dbReference>
<comment type="caution">
    <text evidence="2">The sequence shown here is derived from an EMBL/GenBank/DDBJ whole genome shotgun (WGS) entry which is preliminary data.</text>
</comment>
<dbReference type="EMBL" id="LKCW01000118">
    <property type="protein sequence ID" value="KPM39007.1"/>
    <property type="molecule type" value="Genomic_DNA"/>
</dbReference>
<evidence type="ECO:0000313" key="2">
    <source>
        <dbReference type="EMBL" id="KPM39007.1"/>
    </source>
</evidence>
<dbReference type="PANTHER" id="PTHR43433">
    <property type="entry name" value="HYDROLASE, ALPHA/BETA FOLD FAMILY PROTEIN"/>
    <property type="match status" value="1"/>
</dbReference>
<gene>
    <name evidence="2" type="ORF">AK830_g7555</name>
</gene>
<reference evidence="2 3" key="1">
    <citation type="submission" date="2015-09" db="EMBL/GenBank/DDBJ databases">
        <title>Draft genome of a European isolate of the apple canker pathogen Neonectria ditissima.</title>
        <authorList>
            <person name="Gomez-Cortecero A."/>
            <person name="Harrison R.J."/>
            <person name="Armitage A.D."/>
        </authorList>
    </citation>
    <scope>NUCLEOTIDE SEQUENCE [LARGE SCALE GENOMIC DNA]</scope>
    <source>
        <strain evidence="2 3">R09/05</strain>
    </source>
</reference>
<dbReference type="AlphaFoldDB" id="A0A0P7BG04"/>